<dbReference type="EMBL" id="SPSF01000062">
    <property type="protein sequence ID" value="MPQ64963.1"/>
    <property type="molecule type" value="Genomic_DNA"/>
</dbReference>
<gene>
    <name evidence="1" type="ORF">E4V82_23150</name>
</gene>
<sequence>MTGITEGNGNQTSYMLDD</sequence>
<evidence type="ECO:0000313" key="1">
    <source>
        <dbReference type="EMBL" id="MPQ64963.1"/>
    </source>
</evidence>
<name>A0A5N7IMW9_9CLOT</name>
<organism evidence="1 2">
    <name type="scientific">Clostridium estertheticum</name>
    <dbReference type="NCBI Taxonomy" id="238834"/>
    <lineage>
        <taxon>Bacteria</taxon>
        <taxon>Bacillati</taxon>
        <taxon>Bacillota</taxon>
        <taxon>Clostridia</taxon>
        <taxon>Eubacteriales</taxon>
        <taxon>Clostridiaceae</taxon>
        <taxon>Clostridium</taxon>
    </lineage>
</organism>
<comment type="caution">
    <text evidence="1">The sequence shown here is derived from an EMBL/GenBank/DDBJ whole genome shotgun (WGS) entry which is preliminary data.</text>
</comment>
<dbReference type="AlphaFoldDB" id="A0A5N7IMW9"/>
<accession>A0A5N7IMW9</accession>
<proteinExistence type="predicted"/>
<dbReference type="Proteomes" id="UP000342249">
    <property type="component" value="Unassembled WGS sequence"/>
</dbReference>
<reference evidence="1 2" key="1">
    <citation type="journal article" date="2019" name="Lett. Appl. Microbiol.">
        <title>A case of 'blown pack' spoilage of vacuum-packaged pork likely associated with Clostridium estertheticum in Canada.</title>
        <authorList>
            <person name="Zhang P."/>
            <person name="Ward P."/>
            <person name="McMullen L.M."/>
            <person name="Yang X."/>
        </authorList>
    </citation>
    <scope>NUCLEOTIDE SEQUENCE [LARGE SCALE GENOMIC DNA]</scope>
    <source>
        <strain evidence="1 2">MA19</strain>
    </source>
</reference>
<protein>
    <submittedName>
        <fullName evidence="1">Uncharacterized protein</fullName>
    </submittedName>
</protein>
<evidence type="ECO:0000313" key="2">
    <source>
        <dbReference type="Proteomes" id="UP000342249"/>
    </source>
</evidence>